<name>A0ABW3AWB7_9SPHI</name>
<sequence length="140" mass="15893">MEIKNVLIALSFLCLTACTGNRAELSSMSGRWIDDRGGSLILHSNGTFQVQSIPSTLFFNLSVPTFKGKGIWELKEDSGSWEVQLHFNQIEDNANVAYEATVNVAEVSKRKFYLFVWKEEEGGERYKFKKDSFSLNGNQR</sequence>
<evidence type="ECO:0000313" key="2">
    <source>
        <dbReference type="Proteomes" id="UP001597010"/>
    </source>
</evidence>
<proteinExistence type="predicted"/>
<keyword evidence="2" id="KW-1185">Reference proteome</keyword>
<evidence type="ECO:0000313" key="1">
    <source>
        <dbReference type="EMBL" id="MFD0795367.1"/>
    </source>
</evidence>
<dbReference type="Proteomes" id="UP001597010">
    <property type="component" value="Unassembled WGS sequence"/>
</dbReference>
<evidence type="ECO:0008006" key="3">
    <source>
        <dbReference type="Google" id="ProtNLM"/>
    </source>
</evidence>
<dbReference type="EMBL" id="JBHTHZ010000014">
    <property type="protein sequence ID" value="MFD0795367.1"/>
    <property type="molecule type" value="Genomic_DNA"/>
</dbReference>
<reference evidence="2" key="1">
    <citation type="journal article" date="2019" name="Int. J. Syst. Evol. Microbiol.">
        <title>The Global Catalogue of Microorganisms (GCM) 10K type strain sequencing project: providing services to taxonomists for standard genome sequencing and annotation.</title>
        <authorList>
            <consortium name="The Broad Institute Genomics Platform"/>
            <consortium name="The Broad Institute Genome Sequencing Center for Infectious Disease"/>
            <person name="Wu L."/>
            <person name="Ma J."/>
        </authorList>
    </citation>
    <scope>NUCLEOTIDE SEQUENCE [LARGE SCALE GENOMIC DNA]</scope>
    <source>
        <strain evidence="2">CCUG 61484</strain>
    </source>
</reference>
<comment type="caution">
    <text evidence="1">The sequence shown here is derived from an EMBL/GenBank/DDBJ whole genome shotgun (WGS) entry which is preliminary data.</text>
</comment>
<dbReference type="RefSeq" id="WP_377117694.1">
    <property type="nucleotide sequence ID" value="NZ_JBHTHZ010000014.1"/>
</dbReference>
<protein>
    <recommendedName>
        <fullName evidence="3">Lipoprotein</fullName>
    </recommendedName>
</protein>
<accession>A0ABW3AWB7</accession>
<organism evidence="1 2">
    <name type="scientific">Mucilaginibacter litoreus</name>
    <dbReference type="NCBI Taxonomy" id="1048221"/>
    <lineage>
        <taxon>Bacteria</taxon>
        <taxon>Pseudomonadati</taxon>
        <taxon>Bacteroidota</taxon>
        <taxon>Sphingobacteriia</taxon>
        <taxon>Sphingobacteriales</taxon>
        <taxon>Sphingobacteriaceae</taxon>
        <taxon>Mucilaginibacter</taxon>
    </lineage>
</organism>
<gene>
    <name evidence="1" type="ORF">ACFQZX_17225</name>
</gene>